<feature type="region of interest" description="Disordered" evidence="6">
    <location>
        <begin position="33"/>
        <end position="52"/>
    </location>
</feature>
<dbReference type="Proteomes" id="UP000076632">
    <property type="component" value="Unassembled WGS sequence"/>
</dbReference>
<reference evidence="9 10" key="1">
    <citation type="journal article" date="2016" name="Fungal Biol.">
        <title>The genome of Xylona heveae provides a window into fungal endophytism.</title>
        <authorList>
            <person name="Gazis R."/>
            <person name="Kuo A."/>
            <person name="Riley R."/>
            <person name="LaButti K."/>
            <person name="Lipzen A."/>
            <person name="Lin J."/>
            <person name="Amirebrahimi M."/>
            <person name="Hesse C.N."/>
            <person name="Spatafora J.W."/>
            <person name="Henrissat B."/>
            <person name="Hainaut M."/>
            <person name="Grigoriev I.V."/>
            <person name="Hibbett D.S."/>
        </authorList>
    </citation>
    <scope>NUCLEOTIDE SEQUENCE [LARGE SCALE GENOMIC DNA]</scope>
    <source>
        <strain evidence="9 10">TC161</strain>
    </source>
</reference>
<evidence type="ECO:0000256" key="7">
    <source>
        <dbReference type="SAM" id="Phobius"/>
    </source>
</evidence>
<feature type="compositionally biased region" description="Acidic residues" evidence="6">
    <location>
        <begin position="42"/>
        <end position="52"/>
    </location>
</feature>
<protein>
    <submittedName>
        <fullName evidence="9">SPX-domain-containing protein</fullName>
    </submittedName>
</protein>
<keyword evidence="10" id="KW-1185">Reference proteome</keyword>
<dbReference type="PANTHER" id="PTHR46140">
    <property type="entry name" value="VACUOLAR TRANSPORTER CHAPERONE 1-RELATED"/>
    <property type="match status" value="1"/>
</dbReference>
<accession>A0A165F9D3</accession>
<dbReference type="InterPro" id="IPR042267">
    <property type="entry name" value="VTC_sf"/>
</dbReference>
<dbReference type="InterPro" id="IPR051572">
    <property type="entry name" value="VTC_Complex_Subunit"/>
</dbReference>
<feature type="transmembrane region" description="Helical" evidence="7">
    <location>
        <begin position="705"/>
        <end position="725"/>
    </location>
</feature>
<dbReference type="InterPro" id="IPR004331">
    <property type="entry name" value="SPX_dom"/>
</dbReference>
<dbReference type="Gene3D" id="3.20.100.30">
    <property type="entry name" value="VTC, catalytic tunnel domain"/>
    <property type="match status" value="1"/>
</dbReference>
<evidence type="ECO:0000256" key="6">
    <source>
        <dbReference type="SAM" id="MobiDB-lite"/>
    </source>
</evidence>
<keyword evidence="2" id="KW-0926">Vacuole</keyword>
<organism evidence="9 10">
    <name type="scientific">Xylona heveae (strain CBS 132557 / TC161)</name>
    <dbReference type="NCBI Taxonomy" id="1328760"/>
    <lineage>
        <taxon>Eukaryota</taxon>
        <taxon>Fungi</taxon>
        <taxon>Dikarya</taxon>
        <taxon>Ascomycota</taxon>
        <taxon>Pezizomycotina</taxon>
        <taxon>Xylonomycetes</taxon>
        <taxon>Xylonales</taxon>
        <taxon>Xylonaceae</taxon>
        <taxon>Xylona</taxon>
    </lineage>
</organism>
<evidence type="ECO:0000313" key="9">
    <source>
        <dbReference type="EMBL" id="KZF20730.1"/>
    </source>
</evidence>
<gene>
    <name evidence="9" type="ORF">L228DRAFT_249535</name>
</gene>
<feature type="domain" description="SPX" evidence="8">
    <location>
        <begin position="1"/>
        <end position="171"/>
    </location>
</feature>
<evidence type="ECO:0000256" key="5">
    <source>
        <dbReference type="ARBA" id="ARBA00023136"/>
    </source>
</evidence>
<feature type="transmembrane region" description="Helical" evidence="7">
    <location>
        <begin position="745"/>
        <end position="765"/>
    </location>
</feature>
<dbReference type="FunFam" id="3.20.100.30:FF:000002">
    <property type="entry name" value="Vacuolar transporter chaperone"/>
    <property type="match status" value="1"/>
</dbReference>
<dbReference type="InterPro" id="IPR018966">
    <property type="entry name" value="VTC_domain"/>
</dbReference>
<dbReference type="PANTHER" id="PTHR46140:SF2">
    <property type="entry name" value="VACUOLAR TRANSPORTER CHAPERONE 3 COMPLEX SUBUNIT 3-RELATED"/>
    <property type="match status" value="1"/>
</dbReference>
<feature type="region of interest" description="Disordered" evidence="6">
    <location>
        <begin position="95"/>
        <end position="117"/>
    </location>
</feature>
<dbReference type="GO" id="GO:0000329">
    <property type="term" value="C:fungal-type vacuole membrane"/>
    <property type="evidence" value="ECO:0007669"/>
    <property type="project" value="TreeGrafter"/>
</dbReference>
<dbReference type="STRING" id="1328760.A0A165F9D3"/>
<evidence type="ECO:0000313" key="10">
    <source>
        <dbReference type="Proteomes" id="UP000076632"/>
    </source>
</evidence>
<dbReference type="EMBL" id="KV407462">
    <property type="protein sequence ID" value="KZF20730.1"/>
    <property type="molecule type" value="Genomic_DNA"/>
</dbReference>
<dbReference type="InterPro" id="IPR003807">
    <property type="entry name" value="DUF202"/>
</dbReference>
<dbReference type="RefSeq" id="XP_018186285.1">
    <property type="nucleotide sequence ID" value="XM_018333112.1"/>
</dbReference>
<feature type="region of interest" description="Disordered" evidence="6">
    <location>
        <begin position="591"/>
        <end position="625"/>
    </location>
</feature>
<keyword evidence="4 7" id="KW-1133">Transmembrane helix</keyword>
<dbReference type="FunCoup" id="A0A165F9D3">
    <property type="interactions" value="65"/>
</dbReference>
<comment type="subcellular location">
    <subcellularLocation>
        <location evidence="1">Vacuole membrane</location>
        <topology evidence="1">Multi-pass membrane protein</topology>
    </subcellularLocation>
</comment>
<dbReference type="GO" id="GO:0006799">
    <property type="term" value="P:polyphosphate biosynthetic process"/>
    <property type="evidence" value="ECO:0007669"/>
    <property type="project" value="EnsemblFungi"/>
</dbReference>
<evidence type="ECO:0000256" key="3">
    <source>
        <dbReference type="ARBA" id="ARBA00022692"/>
    </source>
</evidence>
<dbReference type="OMA" id="SFKFWVH"/>
<dbReference type="Pfam" id="PF02656">
    <property type="entry name" value="DUF202"/>
    <property type="match status" value="1"/>
</dbReference>
<sequence length="808" mass="92343">MRFGTTLRDSIYPPWESQYIDYKKLKNILREDRQGKASRADQDDEVDEWTEQDEGTFVEELINVQLEKVNAFQNQTFEQLRERAAKCETRLEALLSKGKENGEPNPSDDKVDMSDNSKQETLREIMEELDNIAKEINELEKYSRINFTGFLKAAKKHDRKRGQRYRVKPLLQVRLSALPFNSENYSPLLYRLSAMYSFVRQHLEGEVPKERTMSVAEIDPTSSRYSSYKFWVHPDNLLEVKTYILRRLPVLVYNPQTSKVADGARTDPTITSLYFDNSKFSLYTQKVDRAPDSSSLRLRWFGQLAEQPEIMFEKKIAKEGDESEEVRFPIKEKYIQSFIKGDYKMEKSVRKLQDRSGPDSKEIQALEKSVDEIQKAIKENNLQPVLRANYTRTAFQIPGDDRVRISLDTELALIREDSFDTDRPCRDPEDWHRRDIDDAQMEFPYNNIRKGEISRFPYALLDIKVRGGPAKKTPEWVSDLMSSHLVKEAPRFSKFVHGVAQLFEDQVNSFPFWLGELDTDIRKDPAQAFEQEQEKKAKRAEDEIAVGSFLGSKSSPYWKPVVGSPADRHFDRKRSERDELLKLTATRSRSVPGEVGEVGEERDSDDDGKQAPEAAASPTSHGLASLFPSFSTSKYARARRGERVELPPGVRHPGTFIKDSGPVKVEAKVWLANQRTFIKWQHVSVLLASLSLGLYNAAGESNNVARILAIVYTLIAVFAGVWGWAMYIYRSRLIQERSGKDFDNVVGPLIICVGLAIALCLNFGFKYHAVMEARNAHGARNETATLVADMLANGHGLVQQRPDAGTSY</sequence>
<keyword evidence="3 7" id="KW-0812">Transmembrane</keyword>
<dbReference type="InParanoid" id="A0A165F9D3"/>
<evidence type="ECO:0000256" key="1">
    <source>
        <dbReference type="ARBA" id="ARBA00004128"/>
    </source>
</evidence>
<dbReference type="Pfam" id="PF09359">
    <property type="entry name" value="VTC"/>
    <property type="match status" value="1"/>
</dbReference>
<evidence type="ECO:0000256" key="4">
    <source>
        <dbReference type="ARBA" id="ARBA00022989"/>
    </source>
</evidence>
<proteinExistence type="predicted"/>
<feature type="compositionally biased region" description="Acidic residues" evidence="6">
    <location>
        <begin position="597"/>
        <end position="606"/>
    </location>
</feature>
<dbReference type="PROSITE" id="PS51382">
    <property type="entry name" value="SPX"/>
    <property type="match status" value="1"/>
</dbReference>
<dbReference type="GeneID" id="28898249"/>
<feature type="transmembrane region" description="Helical" evidence="7">
    <location>
        <begin position="680"/>
        <end position="698"/>
    </location>
</feature>
<dbReference type="CDD" id="cd14480">
    <property type="entry name" value="SPX_VTC2_like"/>
    <property type="match status" value="1"/>
</dbReference>
<dbReference type="AlphaFoldDB" id="A0A165F9D3"/>
<evidence type="ECO:0000259" key="8">
    <source>
        <dbReference type="PROSITE" id="PS51382"/>
    </source>
</evidence>
<name>A0A165F9D3_XYLHT</name>
<dbReference type="CDD" id="cd07892">
    <property type="entry name" value="PolyPPase_VTC2-3_like"/>
    <property type="match status" value="1"/>
</dbReference>
<keyword evidence="5 7" id="KW-0472">Membrane</keyword>
<dbReference type="GO" id="GO:0033254">
    <property type="term" value="C:vacuolar transporter chaperone complex"/>
    <property type="evidence" value="ECO:0007669"/>
    <property type="project" value="TreeGrafter"/>
</dbReference>
<evidence type="ECO:0000256" key="2">
    <source>
        <dbReference type="ARBA" id="ARBA00022554"/>
    </source>
</evidence>
<dbReference type="OrthoDB" id="6493944at2759"/>